<proteinExistence type="predicted"/>
<name>A0A0C2D8J8_9BACT</name>
<comment type="caution">
    <text evidence="1">The sequence shown here is derived from an EMBL/GenBank/DDBJ whole genome shotgun (WGS) entry which is preliminary data.</text>
</comment>
<gene>
    <name evidence="1" type="ORF">DB30_02712</name>
</gene>
<evidence type="ECO:0000313" key="2">
    <source>
        <dbReference type="Proteomes" id="UP000031599"/>
    </source>
</evidence>
<dbReference type="Gene3D" id="3.10.129.10">
    <property type="entry name" value="Hotdog Thioesterase"/>
    <property type="match status" value="2"/>
</dbReference>
<evidence type="ECO:0000313" key="1">
    <source>
        <dbReference type="EMBL" id="KIG19431.1"/>
    </source>
</evidence>
<dbReference type="AlphaFoldDB" id="A0A0C2D8J8"/>
<organism evidence="1 2">
    <name type="scientific">Enhygromyxa salina</name>
    <dbReference type="NCBI Taxonomy" id="215803"/>
    <lineage>
        <taxon>Bacteria</taxon>
        <taxon>Pseudomonadati</taxon>
        <taxon>Myxococcota</taxon>
        <taxon>Polyangia</taxon>
        <taxon>Nannocystales</taxon>
        <taxon>Nannocystaceae</taxon>
        <taxon>Enhygromyxa</taxon>
    </lineage>
</organism>
<sequence length="306" mass="34469">MPGMVAMQGGVLRRYFEPFRPGDVIRSDDIWHGIAEKTRPEKPYRLFINQSERVYINQVDRMAASAHCRIAMIFPKDPGEDVAAALDFAQRKRRRFSEEELAQVRASYRRVLRGDARRGAEPRYWEDVEIGDVVPELLFGPYDMSDAVTFAGAIGVTTAGALKWREIEPAMAQFPRDPETGAPRHLVDIHFEEWIAQSRGLRHSMAFGTQLEQIMCQAVSNWMSDLGFICEADMKIHSALLFGEISRTTGRVTGKRRDGDRHLVDLELSSETWSAVPYCRGTFVVELPSRTGQSPAARFCAASGIS</sequence>
<reference evidence="1 2" key="1">
    <citation type="submission" date="2014-12" db="EMBL/GenBank/DDBJ databases">
        <title>Genome assembly of Enhygromyxa salina DSM 15201.</title>
        <authorList>
            <person name="Sharma G."/>
            <person name="Subramanian S."/>
        </authorList>
    </citation>
    <scope>NUCLEOTIDE SEQUENCE [LARGE SCALE GENOMIC DNA]</scope>
    <source>
        <strain evidence="1 2">DSM 15201</strain>
    </source>
</reference>
<dbReference type="SUPFAM" id="SSF54637">
    <property type="entry name" value="Thioesterase/thiol ester dehydrase-isomerase"/>
    <property type="match status" value="1"/>
</dbReference>
<dbReference type="InterPro" id="IPR029069">
    <property type="entry name" value="HotDog_dom_sf"/>
</dbReference>
<accession>A0A0C2D8J8</accession>
<dbReference type="EMBL" id="JMCC02000002">
    <property type="protein sequence ID" value="KIG19431.1"/>
    <property type="molecule type" value="Genomic_DNA"/>
</dbReference>
<protein>
    <submittedName>
        <fullName evidence="1">Uncharacterized protein</fullName>
    </submittedName>
</protein>
<dbReference type="Proteomes" id="UP000031599">
    <property type="component" value="Unassembled WGS sequence"/>
</dbReference>